<gene>
    <name evidence="2" type="ORF">HAKA00212_LOCUS2594</name>
</gene>
<sequence>MKWDEGSVEYKALRDKNLLCNKEEMQNAKLRVVDGLDEVTVQSASILLERLNDRKYMVQLRATKKIEVGREIFTNYNVDAEDDGVVEDEEEQEEAVDSSSDYEG</sequence>
<proteinExistence type="predicted"/>
<evidence type="ECO:0000313" key="2">
    <source>
        <dbReference type="EMBL" id="CAE0623928.1"/>
    </source>
</evidence>
<protein>
    <submittedName>
        <fullName evidence="2">Uncharacterized protein</fullName>
    </submittedName>
</protein>
<name>A0A7S3USK0_HETAK</name>
<reference evidence="2" key="1">
    <citation type="submission" date="2021-01" db="EMBL/GenBank/DDBJ databases">
        <authorList>
            <person name="Corre E."/>
            <person name="Pelletier E."/>
            <person name="Niang G."/>
            <person name="Scheremetjew M."/>
            <person name="Finn R."/>
            <person name="Kale V."/>
            <person name="Holt S."/>
            <person name="Cochrane G."/>
            <person name="Meng A."/>
            <person name="Brown T."/>
            <person name="Cohen L."/>
        </authorList>
    </citation>
    <scope>NUCLEOTIDE SEQUENCE</scope>
    <source>
        <strain evidence="2">CCMP3107</strain>
    </source>
</reference>
<organism evidence="2">
    <name type="scientific">Heterosigma akashiwo</name>
    <name type="common">Chromophytic alga</name>
    <name type="synonym">Heterosigma carterae</name>
    <dbReference type="NCBI Taxonomy" id="2829"/>
    <lineage>
        <taxon>Eukaryota</taxon>
        <taxon>Sar</taxon>
        <taxon>Stramenopiles</taxon>
        <taxon>Ochrophyta</taxon>
        <taxon>Raphidophyceae</taxon>
        <taxon>Chattonellales</taxon>
        <taxon>Chattonellaceae</taxon>
        <taxon>Heterosigma</taxon>
    </lineage>
</organism>
<accession>A0A7S3USK0</accession>
<evidence type="ECO:0000256" key="1">
    <source>
        <dbReference type="SAM" id="MobiDB-lite"/>
    </source>
</evidence>
<dbReference type="AlphaFoldDB" id="A0A7S3USK0"/>
<feature type="region of interest" description="Disordered" evidence="1">
    <location>
        <begin position="79"/>
        <end position="104"/>
    </location>
</feature>
<dbReference type="EMBL" id="HBIU01006767">
    <property type="protein sequence ID" value="CAE0623928.1"/>
    <property type="molecule type" value="Transcribed_RNA"/>
</dbReference>